<name>A0A843W404_COLES</name>
<protein>
    <submittedName>
        <fullName evidence="1">Uncharacterized protein</fullName>
    </submittedName>
</protein>
<feature type="non-terminal residue" evidence="1">
    <location>
        <position position="101"/>
    </location>
</feature>
<sequence>MGACGGPLTLARLSLPPRPVFSGVGLPHCNAGSEQGGNKAVAASSKASSVSAIEQLKTSTDDHLFFPANKKGDYLLLGGNRKRRAHILTLFSSWFEINAAK</sequence>
<accession>A0A843W404</accession>
<dbReference type="Proteomes" id="UP000652761">
    <property type="component" value="Unassembled WGS sequence"/>
</dbReference>
<dbReference type="EMBL" id="NMUH01002514">
    <property type="protein sequence ID" value="MQM00441.1"/>
    <property type="molecule type" value="Genomic_DNA"/>
</dbReference>
<evidence type="ECO:0000313" key="2">
    <source>
        <dbReference type="Proteomes" id="UP000652761"/>
    </source>
</evidence>
<keyword evidence="2" id="KW-1185">Reference proteome</keyword>
<proteinExistence type="predicted"/>
<reference evidence="1" key="1">
    <citation type="submission" date="2017-07" db="EMBL/GenBank/DDBJ databases">
        <title>Taro Niue Genome Assembly and Annotation.</title>
        <authorList>
            <person name="Atibalentja N."/>
            <person name="Keating K."/>
            <person name="Fields C.J."/>
        </authorList>
    </citation>
    <scope>NUCLEOTIDE SEQUENCE</scope>
    <source>
        <strain evidence="1">Niue_2</strain>
        <tissue evidence="1">Leaf</tissue>
    </source>
</reference>
<comment type="caution">
    <text evidence="1">The sequence shown here is derived from an EMBL/GenBank/DDBJ whole genome shotgun (WGS) entry which is preliminary data.</text>
</comment>
<evidence type="ECO:0000313" key="1">
    <source>
        <dbReference type="EMBL" id="MQM00441.1"/>
    </source>
</evidence>
<organism evidence="1 2">
    <name type="scientific">Colocasia esculenta</name>
    <name type="common">Wild taro</name>
    <name type="synonym">Arum esculentum</name>
    <dbReference type="NCBI Taxonomy" id="4460"/>
    <lineage>
        <taxon>Eukaryota</taxon>
        <taxon>Viridiplantae</taxon>
        <taxon>Streptophyta</taxon>
        <taxon>Embryophyta</taxon>
        <taxon>Tracheophyta</taxon>
        <taxon>Spermatophyta</taxon>
        <taxon>Magnoliopsida</taxon>
        <taxon>Liliopsida</taxon>
        <taxon>Araceae</taxon>
        <taxon>Aroideae</taxon>
        <taxon>Colocasieae</taxon>
        <taxon>Colocasia</taxon>
    </lineage>
</organism>
<dbReference type="AlphaFoldDB" id="A0A843W404"/>
<gene>
    <name evidence="1" type="ORF">Taro_033178</name>
</gene>